<dbReference type="GO" id="GO:1902000">
    <property type="term" value="P:homogentisate catabolic process"/>
    <property type="evidence" value="ECO:0007669"/>
    <property type="project" value="TreeGrafter"/>
</dbReference>
<evidence type="ECO:0000256" key="6">
    <source>
        <dbReference type="ARBA" id="ARBA00012094"/>
    </source>
</evidence>
<evidence type="ECO:0000256" key="4">
    <source>
        <dbReference type="ARBA" id="ARBA00010007"/>
    </source>
</evidence>
<evidence type="ECO:0000256" key="12">
    <source>
        <dbReference type="ARBA" id="ARBA00023232"/>
    </source>
</evidence>
<evidence type="ECO:0000256" key="2">
    <source>
        <dbReference type="ARBA" id="ARBA00001946"/>
    </source>
</evidence>
<dbReference type="RefSeq" id="XP_013323667.1">
    <property type="nucleotide sequence ID" value="XM_013468213.1"/>
</dbReference>
<evidence type="ECO:0000256" key="5">
    <source>
        <dbReference type="ARBA" id="ARBA00010211"/>
    </source>
</evidence>
<feature type="binding site" evidence="14">
    <location>
        <position position="363"/>
    </location>
    <ligand>
        <name>substrate</name>
    </ligand>
</feature>
<dbReference type="GO" id="GO:0004334">
    <property type="term" value="F:fumarylacetoacetase activity"/>
    <property type="evidence" value="ECO:0007669"/>
    <property type="project" value="UniProtKB-EC"/>
</dbReference>
<evidence type="ECO:0000256" key="11">
    <source>
        <dbReference type="ARBA" id="ARBA00022878"/>
    </source>
</evidence>
<keyword evidence="19" id="KW-1185">Reference proteome</keyword>
<organism evidence="18 19">
    <name type="scientific">Rasamsonia emersonii (strain ATCC 16479 / CBS 393.64 / IMI 116815)</name>
    <dbReference type="NCBI Taxonomy" id="1408163"/>
    <lineage>
        <taxon>Eukaryota</taxon>
        <taxon>Fungi</taxon>
        <taxon>Dikarya</taxon>
        <taxon>Ascomycota</taxon>
        <taxon>Pezizomycotina</taxon>
        <taxon>Eurotiomycetes</taxon>
        <taxon>Eurotiomycetidae</taxon>
        <taxon>Eurotiales</taxon>
        <taxon>Trichocomaceae</taxon>
        <taxon>Rasamsonia</taxon>
    </lineage>
</organism>
<dbReference type="Pfam" id="PF00043">
    <property type="entry name" value="GST_C"/>
    <property type="match status" value="1"/>
</dbReference>
<accession>A0A0F4YG15</accession>
<feature type="active site" description="Proton acceptor" evidence="13">
    <location>
        <position position="141"/>
    </location>
</feature>
<comment type="similarity">
    <text evidence="4">Belongs to the GST superfamily. Zeta family.</text>
</comment>
<dbReference type="InterPro" id="IPR004045">
    <property type="entry name" value="Glutathione_S-Trfase_N"/>
</dbReference>
<keyword evidence="11" id="KW-0828">Tyrosine catabolism</keyword>
<dbReference type="InterPro" id="IPR034333">
    <property type="entry name" value="GST_Zeta_N"/>
</dbReference>
<feature type="binding site" evidence="15">
    <location>
        <position position="264"/>
    </location>
    <ligand>
        <name>Mg(2+)</name>
        <dbReference type="ChEBI" id="CHEBI:18420"/>
    </ligand>
</feature>
<keyword evidence="8" id="KW-0378">Hydrolase</keyword>
<dbReference type="InterPro" id="IPR004046">
    <property type="entry name" value="GST_C"/>
</dbReference>
<reference evidence="18 19" key="1">
    <citation type="submission" date="2015-04" db="EMBL/GenBank/DDBJ databases">
        <authorList>
            <person name="Heijne W.H."/>
            <person name="Fedorova N.D."/>
            <person name="Nierman W.C."/>
            <person name="Vollebregt A.W."/>
            <person name="Zhao Z."/>
            <person name="Wu L."/>
            <person name="Kumar M."/>
            <person name="Stam H."/>
            <person name="van den Berg M.A."/>
            <person name="Pel H.J."/>
        </authorList>
    </citation>
    <scope>NUCLEOTIDE SEQUENCE [LARGE SCALE GENOMIC DNA]</scope>
    <source>
        <strain evidence="18 19">CBS 393.64</strain>
    </source>
</reference>
<comment type="cofactor">
    <cofactor evidence="2 15">
        <name>Mg(2+)</name>
        <dbReference type="ChEBI" id="CHEBI:18420"/>
    </cofactor>
</comment>
<dbReference type="GO" id="GO:0046872">
    <property type="term" value="F:metal ion binding"/>
    <property type="evidence" value="ECO:0007669"/>
    <property type="project" value="UniProtKB-KW"/>
</dbReference>
<evidence type="ECO:0000313" key="19">
    <source>
        <dbReference type="Proteomes" id="UP000053958"/>
    </source>
</evidence>
<dbReference type="InterPro" id="IPR034330">
    <property type="entry name" value="GST_Zeta_C"/>
</dbReference>
<dbReference type="InterPro" id="IPR036462">
    <property type="entry name" value="Fumarylacetoacetase_N_sf"/>
</dbReference>
<name>A0A0F4YG15_RASE3</name>
<dbReference type="UniPathway" id="UPA00139">
    <property type="reaction ID" value="UER00341"/>
</dbReference>
<protein>
    <recommendedName>
        <fullName evidence="6">fumarylacetoacetase</fullName>
        <ecNumber evidence="6">3.7.1.2</ecNumber>
    </recommendedName>
</protein>
<comment type="pathway">
    <text evidence="3">Amino-acid degradation; L-phenylalanine degradation; acetoacetate and fumarate from L-phenylalanine: step 6/6.</text>
</comment>
<dbReference type="GO" id="GO:0006559">
    <property type="term" value="P:L-phenylalanine catabolic process"/>
    <property type="evidence" value="ECO:0007669"/>
    <property type="project" value="UniProtKB-UniPathway"/>
</dbReference>
<keyword evidence="10 15" id="KW-0460">Magnesium</keyword>
<dbReference type="SFLD" id="SFLDG00358">
    <property type="entry name" value="Main_(cytGST)"/>
    <property type="match status" value="1"/>
</dbReference>
<dbReference type="EMBL" id="LASV01000715">
    <property type="protein sequence ID" value="KKA17055.1"/>
    <property type="molecule type" value="Genomic_DNA"/>
</dbReference>
<feature type="domain" description="GST N-terminal" evidence="16">
    <location>
        <begin position="541"/>
        <end position="635"/>
    </location>
</feature>
<evidence type="ECO:0000256" key="9">
    <source>
        <dbReference type="ARBA" id="ARBA00022837"/>
    </source>
</evidence>
<dbReference type="SFLD" id="SFLDS00019">
    <property type="entry name" value="Glutathione_Transferase_(cytos"/>
    <property type="match status" value="1"/>
</dbReference>
<dbReference type="PANTHER" id="PTHR43069:SF2">
    <property type="entry name" value="FUMARYLACETOACETASE"/>
    <property type="match status" value="1"/>
</dbReference>
<feature type="domain" description="GST C-terminal" evidence="17">
    <location>
        <begin position="641"/>
        <end position="763"/>
    </location>
</feature>
<dbReference type="InterPro" id="IPR010987">
    <property type="entry name" value="Glutathione-S-Trfase_C-like"/>
</dbReference>
<evidence type="ECO:0000259" key="17">
    <source>
        <dbReference type="PROSITE" id="PS50405"/>
    </source>
</evidence>
<dbReference type="Pfam" id="PF09298">
    <property type="entry name" value="FAA_hydrolase_N"/>
    <property type="match status" value="1"/>
</dbReference>
<dbReference type="InterPro" id="IPR036282">
    <property type="entry name" value="Glutathione-S-Trfase_C_sf"/>
</dbReference>
<feature type="binding site" evidence="14">
    <location>
        <position position="251"/>
    </location>
    <ligand>
        <name>substrate</name>
    </ligand>
</feature>
<dbReference type="PROSITE" id="PS50405">
    <property type="entry name" value="GST_CTER"/>
    <property type="match status" value="1"/>
</dbReference>
<feature type="binding site" evidence="15">
    <location>
        <position position="244"/>
    </location>
    <ligand>
        <name>Ca(2+)</name>
        <dbReference type="ChEBI" id="CHEBI:29108"/>
    </ligand>
</feature>
<dbReference type="FunFam" id="2.30.30.230:FF:000001">
    <property type="entry name" value="Fumarylacetoacetase"/>
    <property type="match status" value="1"/>
</dbReference>
<dbReference type="NCBIfam" id="TIGR01262">
    <property type="entry name" value="maiA"/>
    <property type="match status" value="1"/>
</dbReference>
<feature type="binding site" evidence="15">
    <location>
        <position position="210"/>
    </location>
    <ligand>
        <name>Ca(2+)</name>
        <dbReference type="ChEBI" id="CHEBI:29108"/>
    </ligand>
</feature>
<feature type="binding site" evidence="15">
    <location>
        <position position="212"/>
    </location>
    <ligand>
        <name>Ca(2+)</name>
        <dbReference type="ChEBI" id="CHEBI:29108"/>
    </ligand>
</feature>
<dbReference type="SUPFAM" id="SSF52833">
    <property type="entry name" value="Thioredoxin-like"/>
    <property type="match status" value="1"/>
</dbReference>
<feature type="binding site" evidence="14">
    <location>
        <position position="255"/>
    </location>
    <ligand>
        <name>substrate</name>
    </ligand>
</feature>
<dbReference type="InterPro" id="IPR005955">
    <property type="entry name" value="GST_Zeta"/>
</dbReference>
<dbReference type="NCBIfam" id="TIGR01266">
    <property type="entry name" value="fum_ac_acetase"/>
    <property type="match status" value="1"/>
</dbReference>
<dbReference type="Gene3D" id="1.20.1050.10">
    <property type="match status" value="1"/>
</dbReference>
<dbReference type="InterPro" id="IPR011234">
    <property type="entry name" value="Fumarylacetoacetase-like_C"/>
</dbReference>
<dbReference type="AlphaFoldDB" id="A0A0F4YG15"/>
<feature type="binding site" evidence="14">
    <location>
        <position position="150"/>
    </location>
    <ligand>
        <name>substrate</name>
    </ligand>
</feature>
<dbReference type="Pfam" id="PF13409">
    <property type="entry name" value="GST_N_2"/>
    <property type="match status" value="1"/>
</dbReference>
<dbReference type="EC" id="3.7.1.2" evidence="6"/>
<dbReference type="Pfam" id="PF01557">
    <property type="entry name" value="FAA_hydrolase"/>
    <property type="match status" value="1"/>
</dbReference>
<comment type="caution">
    <text evidence="18">The sequence shown here is derived from an EMBL/GenBank/DDBJ whole genome shotgun (WGS) entry which is preliminary data.</text>
</comment>
<dbReference type="FunFam" id="3.90.850.10:FF:000009">
    <property type="entry name" value="Fumarylacetoacetase"/>
    <property type="match status" value="1"/>
</dbReference>
<dbReference type="InterPro" id="IPR036249">
    <property type="entry name" value="Thioredoxin-like_sf"/>
</dbReference>
<feature type="binding site" evidence="15">
    <location>
        <position position="268"/>
    </location>
    <ligand>
        <name>Mg(2+)</name>
        <dbReference type="ChEBI" id="CHEBI:18420"/>
    </ligand>
</feature>
<dbReference type="Gene3D" id="3.40.30.10">
    <property type="entry name" value="Glutaredoxin"/>
    <property type="match status" value="1"/>
</dbReference>
<dbReference type="PANTHER" id="PTHR43069">
    <property type="entry name" value="FUMARYLACETOACETASE"/>
    <property type="match status" value="1"/>
</dbReference>
<dbReference type="CDD" id="cd03042">
    <property type="entry name" value="GST_N_Zeta"/>
    <property type="match status" value="1"/>
</dbReference>
<dbReference type="SUPFAM" id="SSF56529">
    <property type="entry name" value="FAH"/>
    <property type="match status" value="1"/>
</dbReference>
<dbReference type="CDD" id="cd03191">
    <property type="entry name" value="GST_C_Zeta"/>
    <property type="match status" value="1"/>
</dbReference>
<comment type="similarity">
    <text evidence="5">Belongs to the FAH family.</text>
</comment>
<feature type="binding site" evidence="14">
    <location>
        <position position="136"/>
    </location>
    <ligand>
        <name>substrate</name>
    </ligand>
</feature>
<dbReference type="InterPro" id="IPR005959">
    <property type="entry name" value="Fumarylacetoacetase"/>
</dbReference>
<dbReference type="OrthoDB" id="9971669at2759"/>
<keyword evidence="9 15" id="KW-0106">Calcium</keyword>
<evidence type="ECO:0000256" key="1">
    <source>
        <dbReference type="ARBA" id="ARBA00001913"/>
    </source>
</evidence>
<feature type="binding site" evidence="15">
    <location>
        <position position="134"/>
    </location>
    <ligand>
        <name>Ca(2+)</name>
        <dbReference type="ChEBI" id="CHEBI:29108"/>
    </ligand>
</feature>
<evidence type="ECO:0000259" key="16">
    <source>
        <dbReference type="PROSITE" id="PS50404"/>
    </source>
</evidence>
<feature type="binding site" evidence="15">
    <location>
        <position position="244"/>
    </location>
    <ligand>
        <name>Mg(2+)</name>
        <dbReference type="ChEBI" id="CHEBI:18420"/>
    </ligand>
</feature>
<sequence>MTASWLQIPPSSPFSLANIPFGIISTASTSSPVPAIAIGDYALNLSAFASANGFSQLPAIHPHLDVFHQRTLNAFAALGRPVHRQVREYLQAIFKADTPYPQLLKDNAALQKEALIPLTQVTNHVPLQIGDYTDFYAGLHHAYNVGVLFRGPDNALQPNYKHLPVGYHGRASSIVPSGTPIVRPSGQILANPTADPKVPIFSPCKRLDIELELAAFISKGNKLGEPIPVDQAEDHIFGLVLMNDWSARDIQAWEYVPLGPFNAKNFATTISPWVVLIDALEPFRAQGLEPGNRETLLPYLREKKAANGYDIRLEVELKNAGGKPTRIATSNARNLLFSFAQMVAHHTITGCNLNTGDLLGSGTISGKEPGTQGSLLEHTKGGKQPITLADGSTRVFLEDGDEVTLRAVAGEEGSYVGFGERICYEFNRLVSYDKFSLYPPDITAAESIPSPTEQTKHSHLRHSLLNNNNYYYYMLTADHVLYLGPVLVYRRPSTVFEYISQSTSSGHLNPSILYYFNRHIHYTDICILEGYSMATTAQPLPTFDLHTYFRSSCSARLRIALNLKGIPYNPVFVHLLKDEQFSEAHRALNPSLSVPVLVVHKQSAGNNEAGSSSSLVIPQSLAALEYLEEILPDRRPLLPSGPDKRALVRTLMNILAADVQPVTNLRIQKRVRSLGADATVLARETTQAGFAAYEALVSRTAGIFSVGDDITLADVCLVPAAWSAARLDVDIAAYPTIARIVARMEDEEAVKKAHWRNQPDTPEKLR</sequence>
<dbReference type="Gene3D" id="3.90.850.10">
    <property type="entry name" value="Fumarylacetoacetase-like, C-terminal domain"/>
    <property type="match status" value="1"/>
</dbReference>
<evidence type="ECO:0000256" key="10">
    <source>
        <dbReference type="ARBA" id="ARBA00022842"/>
    </source>
</evidence>
<dbReference type="Gene3D" id="2.30.30.230">
    <property type="entry name" value="Fumarylacetoacetase, N-terminal domain"/>
    <property type="match status" value="1"/>
</dbReference>
<dbReference type="InterPro" id="IPR036663">
    <property type="entry name" value="Fumarylacetoacetase_C_sf"/>
</dbReference>
<dbReference type="GeneID" id="25321271"/>
<dbReference type="GO" id="GO:0005737">
    <property type="term" value="C:cytoplasm"/>
    <property type="evidence" value="ECO:0007669"/>
    <property type="project" value="InterPro"/>
</dbReference>
<evidence type="ECO:0000256" key="13">
    <source>
        <dbReference type="PIRSR" id="PIRSR605959-1"/>
    </source>
</evidence>
<dbReference type="InterPro" id="IPR015377">
    <property type="entry name" value="Fumarylacetoacetase_N"/>
</dbReference>
<evidence type="ECO:0000256" key="14">
    <source>
        <dbReference type="PIRSR" id="PIRSR605959-2"/>
    </source>
</evidence>
<evidence type="ECO:0000256" key="7">
    <source>
        <dbReference type="ARBA" id="ARBA00022723"/>
    </source>
</evidence>
<dbReference type="GO" id="GO:0006572">
    <property type="term" value="P:L-tyrosine catabolic process"/>
    <property type="evidence" value="ECO:0007669"/>
    <property type="project" value="UniProtKB-KW"/>
</dbReference>
<dbReference type="FunFam" id="1.20.1050.10:FF:000010">
    <property type="entry name" value="Maleylacetoacetate isomerase isoform 1"/>
    <property type="match status" value="1"/>
</dbReference>
<keyword evidence="7 15" id="KW-0479">Metal-binding</keyword>
<proteinExistence type="inferred from homology"/>
<evidence type="ECO:0000256" key="8">
    <source>
        <dbReference type="ARBA" id="ARBA00022801"/>
    </source>
</evidence>
<dbReference type="PROSITE" id="PS50404">
    <property type="entry name" value="GST_NTER"/>
    <property type="match status" value="1"/>
</dbReference>
<dbReference type="SUPFAM" id="SSF63433">
    <property type="entry name" value="Fumarylacetoacetate hydrolase, FAH, N-terminal domain"/>
    <property type="match status" value="1"/>
</dbReference>
<dbReference type="STRING" id="1408163.A0A0F4YG15"/>
<dbReference type="InterPro" id="IPR040079">
    <property type="entry name" value="Glutathione_S-Trfase"/>
</dbReference>
<comment type="cofactor">
    <cofactor evidence="1 15">
        <name>Ca(2+)</name>
        <dbReference type="ChEBI" id="CHEBI:29108"/>
    </cofactor>
</comment>
<dbReference type="Proteomes" id="UP000053958">
    <property type="component" value="Unassembled WGS sequence"/>
</dbReference>
<evidence type="ECO:0000313" key="18">
    <source>
        <dbReference type="EMBL" id="KKA17055.1"/>
    </source>
</evidence>
<gene>
    <name evidence="18" type="ORF">T310_9333</name>
</gene>
<keyword evidence="12" id="KW-0585">Phenylalanine catabolism</keyword>
<dbReference type="SUPFAM" id="SSF47616">
    <property type="entry name" value="GST C-terminal domain-like"/>
    <property type="match status" value="1"/>
</dbReference>
<evidence type="ECO:0000256" key="3">
    <source>
        <dbReference type="ARBA" id="ARBA00004782"/>
    </source>
</evidence>
<evidence type="ECO:0000256" key="15">
    <source>
        <dbReference type="PIRSR" id="PIRSR605959-3"/>
    </source>
</evidence>